<dbReference type="RefSeq" id="WP_205358567.1">
    <property type="nucleotide sequence ID" value="NZ_JADKYB010000010.1"/>
</dbReference>
<name>A0ABS2TTL7_9ACTN</name>
<dbReference type="Proteomes" id="UP000749040">
    <property type="component" value="Unassembled WGS sequence"/>
</dbReference>
<protein>
    <recommendedName>
        <fullName evidence="5">Hydrolytic protein</fullName>
    </recommendedName>
</protein>
<organism evidence="3 4">
    <name type="scientific">Actinacidiphila acididurans</name>
    <dbReference type="NCBI Taxonomy" id="2784346"/>
    <lineage>
        <taxon>Bacteria</taxon>
        <taxon>Bacillati</taxon>
        <taxon>Actinomycetota</taxon>
        <taxon>Actinomycetes</taxon>
        <taxon>Kitasatosporales</taxon>
        <taxon>Streptomycetaceae</taxon>
        <taxon>Actinacidiphila</taxon>
    </lineage>
</organism>
<gene>
    <name evidence="3" type="ORF">ITX44_19425</name>
</gene>
<comment type="caution">
    <text evidence="3">The sequence shown here is derived from an EMBL/GenBank/DDBJ whole genome shotgun (WGS) entry which is preliminary data.</text>
</comment>
<feature type="region of interest" description="Disordered" evidence="1">
    <location>
        <begin position="280"/>
        <end position="367"/>
    </location>
</feature>
<keyword evidence="2" id="KW-0472">Membrane</keyword>
<feature type="compositionally biased region" description="Low complexity" evidence="1">
    <location>
        <begin position="316"/>
        <end position="352"/>
    </location>
</feature>
<evidence type="ECO:0008006" key="5">
    <source>
        <dbReference type="Google" id="ProtNLM"/>
    </source>
</evidence>
<keyword evidence="2" id="KW-0812">Transmembrane</keyword>
<dbReference type="EMBL" id="JADKYB010000010">
    <property type="protein sequence ID" value="MBM9506688.1"/>
    <property type="molecule type" value="Genomic_DNA"/>
</dbReference>
<keyword evidence="4" id="KW-1185">Reference proteome</keyword>
<reference evidence="3 4" key="1">
    <citation type="submission" date="2021-01" db="EMBL/GenBank/DDBJ databases">
        <title>Streptomyces acididurans sp. nov., isolated from a peat swamp forest soil.</title>
        <authorList>
            <person name="Chantavorakit T."/>
            <person name="Duangmal K."/>
        </authorList>
    </citation>
    <scope>NUCLEOTIDE SEQUENCE [LARGE SCALE GENOMIC DNA]</scope>
    <source>
        <strain evidence="3 4">KK5PA1</strain>
    </source>
</reference>
<sequence>MSISASFAAHSVAVVPGDEAAVPVQVVNSGTTVEELRFEPVGPCAGWATVEPERLSLFPGAAGTAEVRLRPPRESGTAPGEFVLGLRAVPTSDANEPVVAERPVTVLPFTEVTAELLPRASHGAWRGRHKAAVDNRGNIPLAVALTAQGAGDRVRFALEPAELTVPPGQTVLARLGARPARRMWRGTPVTHPFQVLVAPRPAAPDDPADQPAEQPAVLDGAYEQQAILPRWLPRAVAAAVVAAGVLVGLWFGVLRPTVRSAARDAITPDALRSAASAATVAPSAGGASSGTAGGPSADPSGGTGQGTTAGTGGSATSGTSSGASGAATAGGSATPAVSAGTGAGGPAVPTSARTSVDDPVGGGPRTGTAYTVAKGKTFGLTDIVVQNPQGDAGTLVVATQDGQVLSLALEDFRSSDYHFVTPIEVAAGGRITMSVDCREVGRPVKAPVPAQCAESLFLGGTLQSAGTGNPGT</sequence>
<evidence type="ECO:0000313" key="4">
    <source>
        <dbReference type="Proteomes" id="UP000749040"/>
    </source>
</evidence>
<accession>A0ABS2TTL7</accession>
<evidence type="ECO:0000256" key="2">
    <source>
        <dbReference type="SAM" id="Phobius"/>
    </source>
</evidence>
<proteinExistence type="predicted"/>
<evidence type="ECO:0000313" key="3">
    <source>
        <dbReference type="EMBL" id="MBM9506688.1"/>
    </source>
</evidence>
<keyword evidence="2" id="KW-1133">Transmembrane helix</keyword>
<feature type="transmembrane region" description="Helical" evidence="2">
    <location>
        <begin position="231"/>
        <end position="253"/>
    </location>
</feature>
<evidence type="ECO:0000256" key="1">
    <source>
        <dbReference type="SAM" id="MobiDB-lite"/>
    </source>
</evidence>
<feature type="compositionally biased region" description="Gly residues" evidence="1">
    <location>
        <begin position="301"/>
        <end position="315"/>
    </location>
</feature>